<proteinExistence type="predicted"/>
<dbReference type="Proteomes" id="UP001469365">
    <property type="component" value="Unassembled WGS sequence"/>
</dbReference>
<organism evidence="1 2">
    <name type="scientific">Paenibacillus filicis</name>
    <dbReference type="NCBI Taxonomy" id="669464"/>
    <lineage>
        <taxon>Bacteria</taxon>
        <taxon>Bacillati</taxon>
        <taxon>Bacillota</taxon>
        <taxon>Bacilli</taxon>
        <taxon>Bacillales</taxon>
        <taxon>Paenibacillaceae</taxon>
        <taxon>Paenibacillus</taxon>
    </lineage>
</organism>
<dbReference type="RefSeq" id="WP_341419802.1">
    <property type="nucleotide sequence ID" value="NZ_JBBPCC010000033.1"/>
</dbReference>
<evidence type="ECO:0000313" key="2">
    <source>
        <dbReference type="Proteomes" id="UP001469365"/>
    </source>
</evidence>
<name>A0ABU9DUY3_9BACL</name>
<sequence length="136" mass="15558">MQDENQLNKPRSLDEALTHLVNSIAIEEEALATLMRAEADKTLAFVGKNRELPTQPSNSEFIQFNQSVTKLLDSILMAEWMLMKKIDSVMQFQYLAQSSAIQVNVQEELDAGERVSTSGRHERDADYYNELDEIDY</sequence>
<comment type="caution">
    <text evidence="1">The sequence shown here is derived from an EMBL/GenBank/DDBJ whole genome shotgun (WGS) entry which is preliminary data.</text>
</comment>
<accession>A0ABU9DUY3</accession>
<dbReference type="Pfam" id="PF26595">
    <property type="entry name" value="A_ENA"/>
    <property type="match status" value="1"/>
</dbReference>
<evidence type="ECO:0000313" key="1">
    <source>
        <dbReference type="EMBL" id="MEK8132664.1"/>
    </source>
</evidence>
<protein>
    <submittedName>
        <fullName evidence="1">Uncharacterized protein</fullName>
    </submittedName>
</protein>
<dbReference type="EMBL" id="JBBPCC010000033">
    <property type="protein sequence ID" value="MEK8132664.1"/>
    <property type="molecule type" value="Genomic_DNA"/>
</dbReference>
<reference evidence="1 2" key="1">
    <citation type="submission" date="2024-04" db="EMBL/GenBank/DDBJ databases">
        <title>draft genome sequnece of Paenibacillus filicis.</title>
        <authorList>
            <person name="Kim D.-U."/>
        </authorList>
    </citation>
    <scope>NUCLEOTIDE SEQUENCE [LARGE SCALE GENOMIC DNA]</scope>
    <source>
        <strain evidence="1 2">KACC14197</strain>
    </source>
</reference>
<keyword evidence="2" id="KW-1185">Reference proteome</keyword>
<dbReference type="InterPro" id="IPR058705">
    <property type="entry name" value="A_ENA"/>
</dbReference>
<gene>
    <name evidence="1" type="ORF">WMW72_32765</name>
</gene>